<organism evidence="1 2">
    <name type="scientific">Novosphingobium flavum</name>
    <dbReference type="NCBI Taxonomy" id="1778672"/>
    <lineage>
        <taxon>Bacteria</taxon>
        <taxon>Pseudomonadati</taxon>
        <taxon>Pseudomonadota</taxon>
        <taxon>Alphaproteobacteria</taxon>
        <taxon>Sphingomonadales</taxon>
        <taxon>Sphingomonadaceae</taxon>
        <taxon>Novosphingobium</taxon>
    </lineage>
</organism>
<keyword evidence="2" id="KW-1185">Reference proteome</keyword>
<dbReference type="Proteomes" id="UP000566813">
    <property type="component" value="Unassembled WGS sequence"/>
</dbReference>
<proteinExistence type="predicted"/>
<dbReference type="EMBL" id="JACLAW010000016">
    <property type="protein sequence ID" value="MBC2667282.1"/>
    <property type="molecule type" value="Genomic_DNA"/>
</dbReference>
<sequence length="71" mass="7448">MIVERRTRGQPVVALVLVLGSWVGARALAWEHAIHAAEDVIAHEAGAARPALMRAARALIGGHGRAAGHAR</sequence>
<reference evidence="1 2" key="1">
    <citation type="submission" date="2020-08" db="EMBL/GenBank/DDBJ databases">
        <title>The genome sequence of type strain Novosphingobium flavum NBRC 111647.</title>
        <authorList>
            <person name="Liu Y."/>
        </authorList>
    </citation>
    <scope>NUCLEOTIDE SEQUENCE [LARGE SCALE GENOMIC DNA]</scope>
    <source>
        <strain evidence="1 2">NBRC 111647</strain>
    </source>
</reference>
<protein>
    <submittedName>
        <fullName evidence="1">Uncharacterized protein</fullName>
    </submittedName>
</protein>
<evidence type="ECO:0000313" key="1">
    <source>
        <dbReference type="EMBL" id="MBC2667282.1"/>
    </source>
</evidence>
<evidence type="ECO:0000313" key="2">
    <source>
        <dbReference type="Proteomes" id="UP000566813"/>
    </source>
</evidence>
<name>A0A7X1FVS4_9SPHN</name>
<accession>A0A7X1FVS4</accession>
<dbReference type="AlphaFoldDB" id="A0A7X1FVS4"/>
<gene>
    <name evidence="1" type="ORF">H7F51_17325</name>
</gene>
<feature type="non-terminal residue" evidence="1">
    <location>
        <position position="71"/>
    </location>
</feature>
<comment type="caution">
    <text evidence="1">The sequence shown here is derived from an EMBL/GenBank/DDBJ whole genome shotgun (WGS) entry which is preliminary data.</text>
</comment>